<feature type="signal peptide" evidence="1">
    <location>
        <begin position="1"/>
        <end position="18"/>
    </location>
</feature>
<keyword evidence="1" id="KW-0732">Signal</keyword>
<protein>
    <submittedName>
        <fullName evidence="2">Uncharacterized protein</fullName>
    </submittedName>
</protein>
<organism evidence="2">
    <name type="scientific">Rhizophora mucronata</name>
    <name type="common">Asiatic mangrove</name>
    <dbReference type="NCBI Taxonomy" id="61149"/>
    <lineage>
        <taxon>Eukaryota</taxon>
        <taxon>Viridiplantae</taxon>
        <taxon>Streptophyta</taxon>
        <taxon>Embryophyta</taxon>
        <taxon>Tracheophyta</taxon>
        <taxon>Spermatophyta</taxon>
        <taxon>Magnoliopsida</taxon>
        <taxon>eudicotyledons</taxon>
        <taxon>Gunneridae</taxon>
        <taxon>Pentapetalae</taxon>
        <taxon>rosids</taxon>
        <taxon>fabids</taxon>
        <taxon>Malpighiales</taxon>
        <taxon>Rhizophoraceae</taxon>
        <taxon>Rhizophora</taxon>
    </lineage>
</organism>
<name>A0A2P2PWL0_RHIMU</name>
<feature type="chain" id="PRO_5015144416" evidence="1">
    <location>
        <begin position="19"/>
        <end position="37"/>
    </location>
</feature>
<dbReference type="AlphaFoldDB" id="A0A2P2PWL0"/>
<proteinExistence type="predicted"/>
<evidence type="ECO:0000313" key="2">
    <source>
        <dbReference type="EMBL" id="MBX59132.1"/>
    </source>
</evidence>
<accession>A0A2P2PWL0</accession>
<sequence length="37" mass="4302">MSFVWGYVLLVPCIGSFSLNCMPHVSTMRRHENITFQ</sequence>
<dbReference type="EMBL" id="GGEC01078648">
    <property type="protein sequence ID" value="MBX59132.1"/>
    <property type="molecule type" value="Transcribed_RNA"/>
</dbReference>
<evidence type="ECO:0000256" key="1">
    <source>
        <dbReference type="SAM" id="SignalP"/>
    </source>
</evidence>
<reference evidence="2" key="1">
    <citation type="submission" date="2018-02" db="EMBL/GenBank/DDBJ databases">
        <title>Rhizophora mucronata_Transcriptome.</title>
        <authorList>
            <person name="Meera S.P."/>
            <person name="Sreeshan A."/>
            <person name="Augustine A."/>
        </authorList>
    </citation>
    <scope>NUCLEOTIDE SEQUENCE</scope>
    <source>
        <tissue evidence="2">Leaf</tissue>
    </source>
</reference>